<evidence type="ECO:0000259" key="4">
    <source>
        <dbReference type="PROSITE" id="PS50835"/>
    </source>
</evidence>
<dbReference type="GO" id="GO:0005615">
    <property type="term" value="C:extracellular space"/>
    <property type="evidence" value="ECO:0007669"/>
    <property type="project" value="TreeGrafter"/>
</dbReference>
<feature type="domain" description="Ig-like" evidence="4">
    <location>
        <begin position="133"/>
        <end position="206"/>
    </location>
</feature>
<protein>
    <submittedName>
        <fullName evidence="5">Deleted in malignant brain tumors 1 protein-like</fullName>
    </submittedName>
</protein>
<evidence type="ECO:0000256" key="2">
    <source>
        <dbReference type="SAM" id="SignalP"/>
    </source>
</evidence>
<comment type="caution">
    <text evidence="5">The sequence shown here is derived from an EMBL/GenBank/DDBJ whole genome shotgun (WGS) entry which is preliminary data.</text>
</comment>
<evidence type="ECO:0000313" key="6">
    <source>
        <dbReference type="Proteomes" id="UP000693946"/>
    </source>
</evidence>
<dbReference type="AlphaFoldDB" id="A0AAV6SU81"/>
<dbReference type="Pfam" id="PF00530">
    <property type="entry name" value="SRCR"/>
    <property type="match status" value="1"/>
</dbReference>
<evidence type="ECO:0000259" key="3">
    <source>
        <dbReference type="PROSITE" id="PS50287"/>
    </source>
</evidence>
<evidence type="ECO:0000313" key="5">
    <source>
        <dbReference type="EMBL" id="KAG7520475.1"/>
    </source>
</evidence>
<dbReference type="FunFam" id="2.60.40.10:FF:002828">
    <property type="entry name" value="Si:ch211-150o23.3"/>
    <property type="match status" value="2"/>
</dbReference>
<dbReference type="EMBL" id="JAGKHQ010000003">
    <property type="protein sequence ID" value="KAG7520475.1"/>
    <property type="molecule type" value="Genomic_DNA"/>
</dbReference>
<organism evidence="5 6">
    <name type="scientific">Solea senegalensis</name>
    <name type="common">Senegalese sole</name>
    <dbReference type="NCBI Taxonomy" id="28829"/>
    <lineage>
        <taxon>Eukaryota</taxon>
        <taxon>Metazoa</taxon>
        <taxon>Chordata</taxon>
        <taxon>Craniata</taxon>
        <taxon>Vertebrata</taxon>
        <taxon>Euteleostomi</taxon>
        <taxon>Actinopterygii</taxon>
        <taxon>Neopterygii</taxon>
        <taxon>Teleostei</taxon>
        <taxon>Neoteleostei</taxon>
        <taxon>Acanthomorphata</taxon>
        <taxon>Carangaria</taxon>
        <taxon>Pleuronectiformes</taxon>
        <taxon>Pleuronectoidei</taxon>
        <taxon>Soleidae</taxon>
        <taxon>Solea</taxon>
    </lineage>
</organism>
<dbReference type="Pfam" id="PF13895">
    <property type="entry name" value="Ig_2"/>
    <property type="match status" value="1"/>
</dbReference>
<feature type="disulfide bond" evidence="1">
    <location>
        <begin position="65"/>
        <end position="126"/>
    </location>
</feature>
<dbReference type="InterPro" id="IPR001190">
    <property type="entry name" value="SRCR"/>
</dbReference>
<name>A0AAV6SU81_SOLSE</name>
<proteinExistence type="predicted"/>
<feature type="chain" id="PRO_5043843248" evidence="2">
    <location>
        <begin position="24"/>
        <end position="508"/>
    </location>
</feature>
<dbReference type="PANTHER" id="PTHR48071">
    <property type="entry name" value="SRCR DOMAIN-CONTAINING PROTEIN"/>
    <property type="match status" value="1"/>
</dbReference>
<keyword evidence="2" id="KW-0732">Signal</keyword>
<reference evidence="5 6" key="1">
    <citation type="journal article" date="2021" name="Sci. Rep.">
        <title>Chromosome anchoring in Senegalese sole (Solea senegalensis) reveals sex-associated markers and genome rearrangements in flatfish.</title>
        <authorList>
            <person name="Guerrero-Cozar I."/>
            <person name="Gomez-Garrido J."/>
            <person name="Berbel C."/>
            <person name="Martinez-Blanch J.F."/>
            <person name="Alioto T."/>
            <person name="Claros M.G."/>
            <person name="Gagnaire P.A."/>
            <person name="Manchado M."/>
        </authorList>
    </citation>
    <scope>NUCLEOTIDE SEQUENCE [LARGE SCALE GENOMIC DNA]</scope>
    <source>
        <strain evidence="5">Sse05_10M</strain>
    </source>
</reference>
<dbReference type="PROSITE" id="PS50835">
    <property type="entry name" value="IG_LIKE"/>
    <property type="match status" value="2"/>
</dbReference>
<dbReference type="FunFam" id="3.10.250.10:FF:000009">
    <property type="entry name" value="WC1"/>
    <property type="match status" value="1"/>
</dbReference>
<feature type="disulfide bond" evidence="1">
    <location>
        <begin position="96"/>
        <end position="106"/>
    </location>
</feature>
<dbReference type="GO" id="GO:0004252">
    <property type="term" value="F:serine-type endopeptidase activity"/>
    <property type="evidence" value="ECO:0007669"/>
    <property type="project" value="TreeGrafter"/>
</dbReference>
<feature type="domain" description="Ig-like" evidence="4">
    <location>
        <begin position="236"/>
        <end position="322"/>
    </location>
</feature>
<dbReference type="InterPro" id="IPR007110">
    <property type="entry name" value="Ig-like_dom"/>
</dbReference>
<feature type="domain" description="SRCR" evidence="3">
    <location>
        <begin position="27"/>
        <end position="127"/>
    </location>
</feature>
<sequence length="508" mass="56465">MMLTFLRVLFTGLLGVLWDGAHAFGGIRLVDGENKCSGRVEVLHRDEWGTVCDHGWDLRDADVVCLQLGCGLAETAFNGAAFGVGKGEIWLHHVQCTGQESSLTRCAIALHSNSYCTHENDAGVKCSGTLLRPSLTLLSPHTEFSPGETVRFGCSVLLGHHFSDFHLYKHGVSTPLVTQRAEQSQTSVELTLPDIEIFHQGSYSCRYRIKGRFPFQLLSSPPSNSINITLGALLTPILTLLSPHTVFSPGEAVRFGCSVQLGHHLSDFHLYKHGVSTPLVTQRADHTQSRVELTLSDVETFHQGSYNCRYRIKGGFSSELLSSPPSNSINITVVELLTPQHWYNTSSDAPAGSVMKGHGFNITCSTQQQYPGGSFQLRLIQPNGTVRQSLPALTPSVTFTFPNAQSSNEGYYYCLYRVQMGGRTFVSRESQPLPIAIRDPDPLLSPMVISWLVYYVTRRRIRLSLSERPEPVWTTLMLPYQLTSYDGEHVHANNLRIIGKRKVRRVKH</sequence>
<dbReference type="PROSITE" id="PS50287">
    <property type="entry name" value="SRCR_2"/>
    <property type="match status" value="1"/>
</dbReference>
<dbReference type="GO" id="GO:0005886">
    <property type="term" value="C:plasma membrane"/>
    <property type="evidence" value="ECO:0007669"/>
    <property type="project" value="TreeGrafter"/>
</dbReference>
<dbReference type="Proteomes" id="UP000693946">
    <property type="component" value="Linkage Group LG11"/>
</dbReference>
<feature type="disulfide bond" evidence="1">
    <location>
        <begin position="52"/>
        <end position="116"/>
    </location>
</feature>
<dbReference type="PANTHER" id="PTHR48071:SF23">
    <property type="entry name" value="SI:CH211-150O23.3"/>
    <property type="match status" value="1"/>
</dbReference>
<dbReference type="SMART" id="SM00202">
    <property type="entry name" value="SR"/>
    <property type="match status" value="1"/>
</dbReference>
<dbReference type="FunFam" id="2.60.40.10:FF:001946">
    <property type="entry name" value="Antigen WC1.1"/>
    <property type="match status" value="1"/>
</dbReference>
<dbReference type="PROSITE" id="PS00420">
    <property type="entry name" value="SRCR_1"/>
    <property type="match status" value="1"/>
</dbReference>
<dbReference type="GO" id="GO:0031638">
    <property type="term" value="P:zymogen activation"/>
    <property type="evidence" value="ECO:0007669"/>
    <property type="project" value="TreeGrafter"/>
</dbReference>
<gene>
    <name evidence="5" type="ORF">JOB18_030058</name>
</gene>
<keyword evidence="1" id="KW-1015">Disulfide bond</keyword>
<feature type="signal peptide" evidence="2">
    <location>
        <begin position="1"/>
        <end position="23"/>
    </location>
</feature>
<dbReference type="InterPro" id="IPR003599">
    <property type="entry name" value="Ig_sub"/>
</dbReference>
<accession>A0AAV6SU81</accession>
<evidence type="ECO:0000256" key="1">
    <source>
        <dbReference type="PROSITE-ProRule" id="PRU00196"/>
    </source>
</evidence>
<keyword evidence="6" id="KW-1185">Reference proteome</keyword>
<dbReference type="SMART" id="SM00409">
    <property type="entry name" value="IG"/>
    <property type="match status" value="3"/>
</dbReference>